<dbReference type="CDD" id="cd00201">
    <property type="entry name" value="WW"/>
    <property type="match status" value="1"/>
</dbReference>
<dbReference type="PANTHER" id="PTHR21715:SF0">
    <property type="entry name" value="RH04127P"/>
    <property type="match status" value="1"/>
</dbReference>
<proteinExistence type="predicted"/>
<dbReference type="SUPFAM" id="SSF51045">
    <property type="entry name" value="WW domain"/>
    <property type="match status" value="1"/>
</dbReference>
<dbReference type="OrthoDB" id="6344460at2759"/>
<dbReference type="STRING" id="905079.L1JEY4"/>
<dbReference type="PaxDb" id="55529-EKX47061"/>
<dbReference type="EMBL" id="JH992991">
    <property type="protein sequence ID" value="EKX47061.1"/>
    <property type="molecule type" value="Genomic_DNA"/>
</dbReference>
<dbReference type="KEGG" id="gtt:GUITHDRAFT_152144"/>
<dbReference type="Proteomes" id="UP000011087">
    <property type="component" value="Unassembled WGS sequence"/>
</dbReference>
<dbReference type="InterPro" id="IPR053233">
    <property type="entry name" value="ABRA-related"/>
</dbReference>
<dbReference type="InterPro" id="IPR001202">
    <property type="entry name" value="WW_dom"/>
</dbReference>
<dbReference type="HOGENOM" id="CLU_179619_0_0_1"/>
<dbReference type="PANTHER" id="PTHR21715">
    <property type="entry name" value="RH04127P"/>
    <property type="match status" value="1"/>
</dbReference>
<reference evidence="3" key="3">
    <citation type="submission" date="2016-03" db="UniProtKB">
        <authorList>
            <consortium name="EnsemblProtists"/>
        </authorList>
    </citation>
    <scope>IDENTIFICATION</scope>
</reference>
<protein>
    <recommendedName>
        <fullName evidence="1">WW domain-containing protein</fullName>
    </recommendedName>
</protein>
<dbReference type="eggNOG" id="ENOG502QW6X">
    <property type="taxonomic scope" value="Eukaryota"/>
</dbReference>
<dbReference type="InterPro" id="IPR036020">
    <property type="entry name" value="WW_dom_sf"/>
</dbReference>
<reference evidence="4" key="2">
    <citation type="submission" date="2012-11" db="EMBL/GenBank/DDBJ databases">
        <authorList>
            <person name="Kuo A."/>
            <person name="Curtis B.A."/>
            <person name="Tanifuji G."/>
            <person name="Burki F."/>
            <person name="Gruber A."/>
            <person name="Irimia M."/>
            <person name="Maruyama S."/>
            <person name="Arias M.C."/>
            <person name="Ball S.G."/>
            <person name="Gile G.H."/>
            <person name="Hirakawa Y."/>
            <person name="Hopkins J.F."/>
            <person name="Rensing S.A."/>
            <person name="Schmutz J."/>
            <person name="Symeonidi A."/>
            <person name="Elias M."/>
            <person name="Eveleigh R.J."/>
            <person name="Herman E.K."/>
            <person name="Klute M.J."/>
            <person name="Nakayama T."/>
            <person name="Obornik M."/>
            <person name="Reyes-Prieto A."/>
            <person name="Armbrust E.V."/>
            <person name="Aves S.J."/>
            <person name="Beiko R.G."/>
            <person name="Coutinho P."/>
            <person name="Dacks J.B."/>
            <person name="Durnford D.G."/>
            <person name="Fast N.M."/>
            <person name="Green B.R."/>
            <person name="Grisdale C."/>
            <person name="Hempe F."/>
            <person name="Henrissat B."/>
            <person name="Hoppner M.P."/>
            <person name="Ishida K.-I."/>
            <person name="Kim E."/>
            <person name="Koreny L."/>
            <person name="Kroth P.G."/>
            <person name="Liu Y."/>
            <person name="Malik S.-B."/>
            <person name="Maier U.G."/>
            <person name="McRose D."/>
            <person name="Mock T."/>
            <person name="Neilson J.A."/>
            <person name="Onodera N.T."/>
            <person name="Poole A.M."/>
            <person name="Pritham E.J."/>
            <person name="Richards T.A."/>
            <person name="Rocap G."/>
            <person name="Roy S.W."/>
            <person name="Sarai C."/>
            <person name="Schaack S."/>
            <person name="Shirato S."/>
            <person name="Slamovits C.H."/>
            <person name="Spencer D.F."/>
            <person name="Suzuki S."/>
            <person name="Worden A.Z."/>
            <person name="Zauner S."/>
            <person name="Barry K."/>
            <person name="Bell C."/>
            <person name="Bharti A.K."/>
            <person name="Crow J.A."/>
            <person name="Grimwood J."/>
            <person name="Kramer R."/>
            <person name="Lindquist E."/>
            <person name="Lucas S."/>
            <person name="Salamov A."/>
            <person name="McFadden G.I."/>
            <person name="Lane C.E."/>
            <person name="Keeling P.J."/>
            <person name="Gray M.W."/>
            <person name="Grigoriev I.V."/>
            <person name="Archibald J.M."/>
        </authorList>
    </citation>
    <scope>NUCLEOTIDE SEQUENCE</scope>
    <source>
        <strain evidence="4">CCMP2712</strain>
    </source>
</reference>
<dbReference type="GeneID" id="17303837"/>
<evidence type="ECO:0000259" key="1">
    <source>
        <dbReference type="PROSITE" id="PS50020"/>
    </source>
</evidence>
<dbReference type="PROSITE" id="PS50020">
    <property type="entry name" value="WW_DOMAIN_2"/>
    <property type="match status" value="1"/>
</dbReference>
<organism evidence="2">
    <name type="scientific">Guillardia theta (strain CCMP2712)</name>
    <name type="common">Cryptophyte</name>
    <dbReference type="NCBI Taxonomy" id="905079"/>
    <lineage>
        <taxon>Eukaryota</taxon>
        <taxon>Cryptophyceae</taxon>
        <taxon>Pyrenomonadales</taxon>
        <taxon>Geminigeraceae</taxon>
        <taxon>Guillardia</taxon>
    </lineage>
</organism>
<keyword evidence="4" id="KW-1185">Reference proteome</keyword>
<dbReference type="Pfam" id="PF00397">
    <property type="entry name" value="WW"/>
    <property type="match status" value="1"/>
</dbReference>
<evidence type="ECO:0000313" key="4">
    <source>
        <dbReference type="Proteomes" id="UP000011087"/>
    </source>
</evidence>
<reference evidence="2 4" key="1">
    <citation type="journal article" date="2012" name="Nature">
        <title>Algal genomes reveal evolutionary mosaicism and the fate of nucleomorphs.</title>
        <authorList>
            <consortium name="DOE Joint Genome Institute"/>
            <person name="Curtis B.A."/>
            <person name="Tanifuji G."/>
            <person name="Burki F."/>
            <person name="Gruber A."/>
            <person name="Irimia M."/>
            <person name="Maruyama S."/>
            <person name="Arias M.C."/>
            <person name="Ball S.G."/>
            <person name="Gile G.H."/>
            <person name="Hirakawa Y."/>
            <person name="Hopkins J.F."/>
            <person name="Kuo A."/>
            <person name="Rensing S.A."/>
            <person name="Schmutz J."/>
            <person name="Symeonidi A."/>
            <person name="Elias M."/>
            <person name="Eveleigh R.J."/>
            <person name="Herman E.K."/>
            <person name="Klute M.J."/>
            <person name="Nakayama T."/>
            <person name="Obornik M."/>
            <person name="Reyes-Prieto A."/>
            <person name="Armbrust E.V."/>
            <person name="Aves S.J."/>
            <person name="Beiko R.G."/>
            <person name="Coutinho P."/>
            <person name="Dacks J.B."/>
            <person name="Durnford D.G."/>
            <person name="Fast N.M."/>
            <person name="Green B.R."/>
            <person name="Grisdale C.J."/>
            <person name="Hempel F."/>
            <person name="Henrissat B."/>
            <person name="Hoppner M.P."/>
            <person name="Ishida K."/>
            <person name="Kim E."/>
            <person name="Koreny L."/>
            <person name="Kroth P.G."/>
            <person name="Liu Y."/>
            <person name="Malik S.B."/>
            <person name="Maier U.G."/>
            <person name="McRose D."/>
            <person name="Mock T."/>
            <person name="Neilson J.A."/>
            <person name="Onodera N.T."/>
            <person name="Poole A.M."/>
            <person name="Pritham E.J."/>
            <person name="Richards T.A."/>
            <person name="Rocap G."/>
            <person name="Roy S.W."/>
            <person name="Sarai C."/>
            <person name="Schaack S."/>
            <person name="Shirato S."/>
            <person name="Slamovits C.H."/>
            <person name="Spencer D.F."/>
            <person name="Suzuki S."/>
            <person name="Worden A.Z."/>
            <person name="Zauner S."/>
            <person name="Barry K."/>
            <person name="Bell C."/>
            <person name="Bharti A.K."/>
            <person name="Crow J.A."/>
            <person name="Grimwood J."/>
            <person name="Kramer R."/>
            <person name="Lindquist E."/>
            <person name="Lucas S."/>
            <person name="Salamov A."/>
            <person name="McFadden G.I."/>
            <person name="Lane C.E."/>
            <person name="Keeling P.J."/>
            <person name="Gray M.W."/>
            <person name="Grigoriev I.V."/>
            <person name="Archibald J.M."/>
        </authorList>
    </citation>
    <scope>NUCLEOTIDE SEQUENCE</scope>
    <source>
        <strain evidence="2 4">CCMP2712</strain>
    </source>
</reference>
<dbReference type="Gene3D" id="3.30.1470.10">
    <property type="entry name" value="Photosystem I PsaD, reaction center subunit II"/>
    <property type="match status" value="1"/>
</dbReference>
<dbReference type="RefSeq" id="XP_005834041.1">
    <property type="nucleotide sequence ID" value="XM_005833984.1"/>
</dbReference>
<accession>L1JEY4</accession>
<name>L1JEY4_GUITC</name>
<dbReference type="SMART" id="SM00456">
    <property type="entry name" value="WW"/>
    <property type="match status" value="1"/>
</dbReference>
<dbReference type="OMA" id="WKEFETH"/>
<dbReference type="AlphaFoldDB" id="L1JEY4"/>
<sequence length="100" mass="11581">MKQGTTVLAEIPGDYEPSEEEVTDYAKWLGIDTAQEQSLMWIAREGIKAPLPQGWKACKSSSGDIYYFNFETSESMWEHPLDNKYRQLCRREREKARTAS</sequence>
<gene>
    <name evidence="2" type="ORF">GUITHDRAFT_152144</name>
</gene>
<dbReference type="EnsemblProtists" id="EKX47061">
    <property type="protein sequence ID" value="EKX47061"/>
    <property type="gene ID" value="GUITHDRAFT_152144"/>
</dbReference>
<evidence type="ECO:0000313" key="3">
    <source>
        <dbReference type="EnsemblProtists" id="EKX47061"/>
    </source>
</evidence>
<feature type="domain" description="WW" evidence="1">
    <location>
        <begin position="49"/>
        <end position="82"/>
    </location>
</feature>
<evidence type="ECO:0000313" key="2">
    <source>
        <dbReference type="EMBL" id="EKX47061.1"/>
    </source>
</evidence>